<feature type="compositionally biased region" description="Acidic residues" evidence="2">
    <location>
        <begin position="495"/>
        <end position="521"/>
    </location>
</feature>
<accession>E6S7L1</accession>
<proteinExistence type="predicted"/>
<evidence type="ECO:0000313" key="4">
    <source>
        <dbReference type="EMBL" id="ADU46906.1"/>
    </source>
</evidence>
<feature type="compositionally biased region" description="Basic and acidic residues" evidence="2">
    <location>
        <begin position="569"/>
        <end position="581"/>
    </location>
</feature>
<dbReference type="Proteomes" id="UP000008914">
    <property type="component" value="Chromosome"/>
</dbReference>
<dbReference type="RefSeq" id="WP_013491227.1">
    <property type="nucleotide sequence ID" value="NC_014830.1"/>
</dbReference>
<dbReference type="eggNOG" id="ENOG50346Q4">
    <property type="taxonomic scope" value="Bacteria"/>
</dbReference>
<dbReference type="STRING" id="710696.Intca_0357"/>
<evidence type="ECO:0000256" key="3">
    <source>
        <dbReference type="SAM" id="Phobius"/>
    </source>
</evidence>
<feature type="coiled-coil region" evidence="1">
    <location>
        <begin position="42"/>
        <end position="111"/>
    </location>
</feature>
<protein>
    <submittedName>
        <fullName evidence="4">Uncharacterized protein</fullName>
    </submittedName>
</protein>
<feature type="compositionally biased region" description="Low complexity" evidence="2">
    <location>
        <begin position="156"/>
        <end position="177"/>
    </location>
</feature>
<dbReference type="KEGG" id="ica:Intca_0357"/>
<feature type="compositionally biased region" description="Basic and acidic residues" evidence="2">
    <location>
        <begin position="118"/>
        <end position="147"/>
    </location>
</feature>
<dbReference type="OrthoDB" id="4871889at2"/>
<feature type="transmembrane region" description="Helical" evidence="3">
    <location>
        <begin position="6"/>
        <end position="26"/>
    </location>
</feature>
<keyword evidence="3" id="KW-1133">Transmembrane helix</keyword>
<evidence type="ECO:0000256" key="1">
    <source>
        <dbReference type="SAM" id="Coils"/>
    </source>
</evidence>
<feature type="compositionally biased region" description="Acidic residues" evidence="2">
    <location>
        <begin position="460"/>
        <end position="470"/>
    </location>
</feature>
<feature type="compositionally biased region" description="Basic and acidic residues" evidence="2">
    <location>
        <begin position="201"/>
        <end position="213"/>
    </location>
</feature>
<keyword evidence="5" id="KW-1185">Reference proteome</keyword>
<dbReference type="EMBL" id="CP002343">
    <property type="protein sequence ID" value="ADU46906.1"/>
    <property type="molecule type" value="Genomic_DNA"/>
</dbReference>
<name>E6S7L1_INTC7</name>
<organism evidence="4 5">
    <name type="scientific">Intrasporangium calvum (strain ATCC 23552 / DSM 43043 / JCM 3097 / NBRC 12989 / NCIMB 10167 / NRRL B-3866 / 7 KIP)</name>
    <dbReference type="NCBI Taxonomy" id="710696"/>
    <lineage>
        <taxon>Bacteria</taxon>
        <taxon>Bacillati</taxon>
        <taxon>Actinomycetota</taxon>
        <taxon>Actinomycetes</taxon>
        <taxon>Micrococcales</taxon>
        <taxon>Intrasporangiaceae</taxon>
        <taxon>Intrasporangium</taxon>
    </lineage>
</organism>
<feature type="region of interest" description="Disordered" evidence="2">
    <location>
        <begin position="118"/>
        <end position="595"/>
    </location>
</feature>
<keyword evidence="3" id="KW-0472">Membrane</keyword>
<evidence type="ECO:0000256" key="2">
    <source>
        <dbReference type="SAM" id="MobiDB-lite"/>
    </source>
</evidence>
<dbReference type="HOGENOM" id="CLU_424395_0_0_11"/>
<keyword evidence="3" id="KW-0812">Transmembrane</keyword>
<keyword evidence="1" id="KW-0175">Coiled coil</keyword>
<feature type="compositionally biased region" description="Low complexity" evidence="2">
    <location>
        <begin position="425"/>
        <end position="434"/>
    </location>
</feature>
<gene>
    <name evidence="4" type="ordered locus">Intca_0357</name>
</gene>
<feature type="compositionally biased region" description="Low complexity" evidence="2">
    <location>
        <begin position="333"/>
        <end position="343"/>
    </location>
</feature>
<reference evidence="4 5" key="1">
    <citation type="journal article" date="2010" name="Stand. Genomic Sci.">
        <title>Complete genome sequence of Intrasporangium calvum type strain (7 KIP).</title>
        <authorList>
            <person name="Del Rio T.G."/>
            <person name="Chertkov O."/>
            <person name="Yasawong M."/>
            <person name="Lucas S."/>
            <person name="Deshpande S."/>
            <person name="Cheng J.F."/>
            <person name="Detter C."/>
            <person name="Tapia R."/>
            <person name="Han C."/>
            <person name="Goodwin L."/>
            <person name="Pitluck S."/>
            <person name="Liolios K."/>
            <person name="Ivanova N."/>
            <person name="Mavromatis K."/>
            <person name="Pati A."/>
            <person name="Chen A."/>
            <person name="Palaniappan K."/>
            <person name="Land M."/>
            <person name="Hauser L."/>
            <person name="Chang Y.J."/>
            <person name="Jeffries C.D."/>
            <person name="Rohde M."/>
            <person name="Pukall R."/>
            <person name="Sikorski J."/>
            <person name="Goker M."/>
            <person name="Woyke T."/>
            <person name="Bristow J."/>
            <person name="Eisen J.A."/>
            <person name="Markowitz V."/>
            <person name="Hugenholtz P."/>
            <person name="Kyrpides N.C."/>
            <person name="Klenk H.P."/>
            <person name="Lapidus A."/>
        </authorList>
    </citation>
    <scope>NUCLEOTIDE SEQUENCE [LARGE SCALE GENOMIC DNA]</scope>
    <source>
        <strain evidence="5">ATCC 23552 / DSM 43043 / JCM 3097 / NBRC 12989 / 7 KIP</strain>
    </source>
</reference>
<evidence type="ECO:0000313" key="5">
    <source>
        <dbReference type="Proteomes" id="UP000008914"/>
    </source>
</evidence>
<feature type="compositionally biased region" description="Acidic residues" evidence="2">
    <location>
        <begin position="185"/>
        <end position="194"/>
    </location>
</feature>
<dbReference type="AlphaFoldDB" id="E6S7L1"/>
<sequence>MPDNMQTILWIVLALVVVALVIWLLVSSSRRRKLEARQRADAAALRARAEEQRSRVQVVEDRASVVGAIADDARAEAEAKAAEAARLERQAEHERAAAEAARHERETLVREADRLDPDVRTDDEGYRVDRSGHRLEGDGQRAEERGAFGRPGGAPGSVAAGVALGSAGAAAAPTDRPGGPRPFTEEEDEPDLADAENPFAGRDDSESRAEHVADAAVQLAADERAPETADPDWVNSPVEDIDDDELAASAAEETAAEDWINGPEQTSGGAPPYTSEGAPAVEVDEAGAVAPGAAAGTGPASTTDAREDEAMTNEDADWVNGPVEDVDQEEIDASAAAETDAADWINGPSDDEAVTSHGGSPQDAGSAAFEEQLAADPMTVDHVDVPALDDRDDVVVGGGTPSDDPGDHRGQPWSTDLTTPGGAGSTSAATSGAAQEPAAPAGHGEEQEQASRAEVRWNDEQEPDAAGEDGAEAHAARNPGPIEHSGDAPLLDDAAGTDEGDEATSESSESSESELEAEAEAVAERSQPPFGRDERLDVEPAAEPAGSEVPPLDDSGLLDQDETPAAPPQERRISNFDEVRDGGFGIGSAAPLDDRAQPLGHAVKGYRDSNTFLAPGASGYEDREPDVWFFNEEAARRAGFNPTSE</sequence>
<feature type="compositionally biased region" description="Basic and acidic residues" evidence="2">
    <location>
        <begin position="443"/>
        <end position="459"/>
    </location>
</feature>
<feature type="compositionally biased region" description="Low complexity" evidence="2">
    <location>
        <begin position="276"/>
        <end position="303"/>
    </location>
</feature>